<organism evidence="1 2">
    <name type="scientific">Methanosarcina baikalica</name>
    <dbReference type="NCBI Taxonomy" id="3073890"/>
    <lineage>
        <taxon>Archaea</taxon>
        <taxon>Methanobacteriati</taxon>
        <taxon>Methanobacteriota</taxon>
        <taxon>Stenosarchaea group</taxon>
        <taxon>Methanomicrobia</taxon>
        <taxon>Methanosarcinales</taxon>
        <taxon>Methanosarcinaceae</taxon>
        <taxon>Methanosarcina</taxon>
    </lineage>
</organism>
<gene>
    <name evidence="1" type="ORF">RG963_07430</name>
</gene>
<comment type="caution">
    <text evidence="1">The sequence shown here is derived from an EMBL/GenBank/DDBJ whole genome shotgun (WGS) entry which is preliminary data.</text>
</comment>
<name>A0ABU2D0W5_9EURY</name>
<proteinExistence type="predicted"/>
<evidence type="ECO:0000313" key="2">
    <source>
        <dbReference type="Proteomes" id="UP001246244"/>
    </source>
</evidence>
<evidence type="ECO:0000313" key="1">
    <source>
        <dbReference type="EMBL" id="MDR7665609.1"/>
    </source>
</evidence>
<protein>
    <submittedName>
        <fullName evidence="1">Uncharacterized protein</fullName>
    </submittedName>
</protein>
<sequence length="127" mass="14732">MEGEKKVDVDDGDIFKYKFGKWVLSVDECAFMSLRDIEKNKSMRQYLIESVDSWVNKKEVFFTDEFISEMCDFIKSENEDLYYLLMKKCALKGISVGEGIFEALNLLNCGTINEQQCRQAGDDFSDE</sequence>
<keyword evidence="2" id="KW-1185">Reference proteome</keyword>
<dbReference type="Proteomes" id="UP001246244">
    <property type="component" value="Unassembled WGS sequence"/>
</dbReference>
<accession>A0ABU2D0W5</accession>
<reference evidence="2" key="1">
    <citation type="submission" date="2023-07" db="EMBL/GenBank/DDBJ databases">
        <title>Whole-genome sequencing of a new Methanosarcina sp. Z-7115.</title>
        <authorList>
            <person name="Zhilina T.N."/>
            <person name="Merkel A.Y."/>
        </authorList>
    </citation>
    <scope>NUCLEOTIDE SEQUENCE [LARGE SCALE GENOMIC DNA]</scope>
    <source>
        <strain evidence="2">Z-7115</strain>
    </source>
</reference>
<dbReference type="RefSeq" id="WP_310575632.1">
    <property type="nucleotide sequence ID" value="NZ_JAVKPK010000023.1"/>
</dbReference>
<dbReference type="EMBL" id="JAVKPK010000023">
    <property type="protein sequence ID" value="MDR7665609.1"/>
    <property type="molecule type" value="Genomic_DNA"/>
</dbReference>